<evidence type="ECO:0000313" key="11">
    <source>
        <dbReference type="Proteomes" id="UP000482155"/>
    </source>
</evidence>
<feature type="transmembrane region" description="Helical" evidence="7">
    <location>
        <begin position="169"/>
        <end position="192"/>
    </location>
</feature>
<dbReference type="PANTHER" id="PTHR30347">
    <property type="entry name" value="POTASSIUM CHANNEL RELATED"/>
    <property type="match status" value="1"/>
</dbReference>
<feature type="transmembrane region" description="Helical" evidence="7">
    <location>
        <begin position="92"/>
        <end position="113"/>
    </location>
</feature>
<comment type="subcellular location">
    <subcellularLocation>
        <location evidence="1">Cell membrane</location>
        <topology evidence="1">Multi-pass membrane protein</topology>
    </subcellularLocation>
</comment>
<dbReference type="SUPFAM" id="SSF82861">
    <property type="entry name" value="Mechanosensitive channel protein MscS (YggB), transmembrane region"/>
    <property type="match status" value="1"/>
</dbReference>
<dbReference type="Pfam" id="PF00924">
    <property type="entry name" value="MS_channel_2nd"/>
    <property type="match status" value="1"/>
</dbReference>
<keyword evidence="6 7" id="KW-0472">Membrane</keyword>
<feature type="transmembrane region" description="Helical" evidence="7">
    <location>
        <begin position="64"/>
        <end position="86"/>
    </location>
</feature>
<dbReference type="Gene3D" id="1.10.287.1260">
    <property type="match status" value="1"/>
</dbReference>
<proteinExistence type="inferred from homology"/>
<dbReference type="RefSeq" id="WP_163960915.1">
    <property type="nucleotide sequence ID" value="NZ_JAAIVB010000012.1"/>
</dbReference>
<feature type="transmembrane region" description="Helical" evidence="7">
    <location>
        <begin position="22"/>
        <end position="43"/>
    </location>
</feature>
<dbReference type="GO" id="GO:0008381">
    <property type="term" value="F:mechanosensitive monoatomic ion channel activity"/>
    <property type="evidence" value="ECO:0007669"/>
    <property type="project" value="UniProtKB-ARBA"/>
</dbReference>
<feature type="transmembrane region" description="Helical" evidence="7">
    <location>
        <begin position="220"/>
        <end position="243"/>
    </location>
</feature>
<dbReference type="PANTHER" id="PTHR30347:SF1">
    <property type="entry name" value="MECHANOSENSITIVE CHANNEL MSCK"/>
    <property type="match status" value="1"/>
</dbReference>
<keyword evidence="3" id="KW-1003">Cell membrane</keyword>
<dbReference type="GO" id="GO:0005886">
    <property type="term" value="C:plasma membrane"/>
    <property type="evidence" value="ECO:0007669"/>
    <property type="project" value="UniProtKB-SubCell"/>
</dbReference>
<comment type="caution">
    <text evidence="10">The sequence shown here is derived from an EMBL/GenBank/DDBJ whole genome shotgun (WGS) entry which is preliminary data.</text>
</comment>
<evidence type="ECO:0000256" key="6">
    <source>
        <dbReference type="ARBA" id="ARBA00023136"/>
    </source>
</evidence>
<dbReference type="Pfam" id="PF21082">
    <property type="entry name" value="MS_channel_3rd"/>
    <property type="match status" value="1"/>
</dbReference>
<evidence type="ECO:0000259" key="8">
    <source>
        <dbReference type="Pfam" id="PF00924"/>
    </source>
</evidence>
<dbReference type="Proteomes" id="UP000482155">
    <property type="component" value="Unassembled WGS sequence"/>
</dbReference>
<dbReference type="EMBL" id="JAAIVB010000012">
    <property type="protein sequence ID" value="NEX60436.1"/>
    <property type="molecule type" value="Genomic_DNA"/>
</dbReference>
<accession>A0A6B3SP14</accession>
<feature type="domain" description="Mechanosensitive ion channel MscS C-terminal" evidence="9">
    <location>
        <begin position="333"/>
        <end position="414"/>
    </location>
</feature>
<dbReference type="InterPro" id="IPR011066">
    <property type="entry name" value="MscS_channel_C_sf"/>
</dbReference>
<dbReference type="InterPro" id="IPR052702">
    <property type="entry name" value="MscS-like_channel"/>
</dbReference>
<evidence type="ECO:0000256" key="5">
    <source>
        <dbReference type="ARBA" id="ARBA00022989"/>
    </source>
</evidence>
<evidence type="ECO:0000256" key="1">
    <source>
        <dbReference type="ARBA" id="ARBA00004651"/>
    </source>
</evidence>
<reference evidence="10 11" key="1">
    <citation type="submission" date="2020-02" db="EMBL/GenBank/DDBJ databases">
        <authorList>
            <person name="Kim M.K."/>
        </authorList>
    </citation>
    <scope>NUCLEOTIDE SEQUENCE [LARGE SCALE GENOMIC DNA]</scope>
    <source>
        <strain evidence="10 11">17J57-3</strain>
    </source>
</reference>
<dbReference type="SUPFAM" id="SSF82689">
    <property type="entry name" value="Mechanosensitive channel protein MscS (YggB), C-terminal domain"/>
    <property type="match status" value="1"/>
</dbReference>
<dbReference type="InterPro" id="IPR006685">
    <property type="entry name" value="MscS_channel_2nd"/>
</dbReference>
<evidence type="ECO:0000256" key="4">
    <source>
        <dbReference type="ARBA" id="ARBA00022692"/>
    </source>
</evidence>
<evidence type="ECO:0000256" key="2">
    <source>
        <dbReference type="ARBA" id="ARBA00008017"/>
    </source>
</evidence>
<dbReference type="InterPro" id="IPR049278">
    <property type="entry name" value="MS_channel_C"/>
</dbReference>
<evidence type="ECO:0000256" key="3">
    <source>
        <dbReference type="ARBA" id="ARBA00022475"/>
    </source>
</evidence>
<feature type="domain" description="Mechanosensitive ion channel MscS" evidence="8">
    <location>
        <begin position="258"/>
        <end position="323"/>
    </location>
</feature>
<feature type="transmembrane region" description="Helical" evidence="7">
    <location>
        <begin position="134"/>
        <end position="157"/>
    </location>
</feature>
<evidence type="ECO:0000256" key="7">
    <source>
        <dbReference type="SAM" id="Phobius"/>
    </source>
</evidence>
<keyword evidence="5 7" id="KW-1133">Transmembrane helix</keyword>
<evidence type="ECO:0000313" key="10">
    <source>
        <dbReference type="EMBL" id="NEX60436.1"/>
    </source>
</evidence>
<dbReference type="Gene3D" id="3.30.70.100">
    <property type="match status" value="1"/>
</dbReference>
<sequence>MSQSFLSGLLSDLWSDLQDPGLLLQLGVLAFCLSAGWLVAKLLRGRVTAERAQWRVMRFGVESFSRVLWPLLALAFVALAKTLLVAGHHVNLLRVAIPLLGSFALIRLAFYILRRVFVKGGQAGAFVLAFEKAFATLVWGGVALYITGLLPDIVYYLEHTVIPVGRNKVTLMTIAQGAASVLVTLALALWFGAVLEERLMGMTGVHSSLRVVMARMTRTLLVFLAVLLSLSLVGIDLTVLSVFGGALGVGLGLGLQKIVSSYVSGFVILIERSLAIGDMVTVDKFSGQVTHINTRYTVLRGLDGVETVVPNEMLLSNTVQNYSLTDRMLRLATRINVAYRSDVDQVLALMEQAGASVPRVLKQPAPAALLMKFDADGFELELGFWIADPENGRGGVISDVNRAIWRLFSAHGIEVPYPQREVRIIGMPQAVELGTRGEISASDAT</sequence>
<organism evidence="10 11">
    <name type="scientific">Noviherbaspirillum galbum</name>
    <dbReference type="NCBI Taxonomy" id="2709383"/>
    <lineage>
        <taxon>Bacteria</taxon>
        <taxon>Pseudomonadati</taxon>
        <taxon>Pseudomonadota</taxon>
        <taxon>Betaproteobacteria</taxon>
        <taxon>Burkholderiales</taxon>
        <taxon>Oxalobacteraceae</taxon>
        <taxon>Noviherbaspirillum</taxon>
    </lineage>
</organism>
<dbReference type="InterPro" id="IPR011014">
    <property type="entry name" value="MscS_channel_TM-2"/>
</dbReference>
<gene>
    <name evidence="10" type="ORF">G3574_05050</name>
</gene>
<keyword evidence="4 7" id="KW-0812">Transmembrane</keyword>
<dbReference type="InterPro" id="IPR010920">
    <property type="entry name" value="LSM_dom_sf"/>
</dbReference>
<comment type="similarity">
    <text evidence="2">Belongs to the MscS (TC 1.A.23) family.</text>
</comment>
<dbReference type="SUPFAM" id="SSF50182">
    <property type="entry name" value="Sm-like ribonucleoproteins"/>
    <property type="match status" value="1"/>
</dbReference>
<name>A0A6B3SP14_9BURK</name>
<keyword evidence="11" id="KW-1185">Reference proteome</keyword>
<protein>
    <submittedName>
        <fullName evidence="10">Mechanosensitive ion channel</fullName>
    </submittedName>
</protein>
<evidence type="ECO:0000259" key="9">
    <source>
        <dbReference type="Pfam" id="PF21082"/>
    </source>
</evidence>
<dbReference type="InterPro" id="IPR023408">
    <property type="entry name" value="MscS_beta-dom_sf"/>
</dbReference>
<dbReference type="Gene3D" id="2.30.30.60">
    <property type="match status" value="1"/>
</dbReference>
<dbReference type="AlphaFoldDB" id="A0A6B3SP14"/>